<evidence type="ECO:0000313" key="1">
    <source>
        <dbReference type="EMBL" id="QGZ64359.1"/>
    </source>
</evidence>
<evidence type="ECO:0000313" key="2">
    <source>
        <dbReference type="Proteomes" id="UP000433577"/>
    </source>
</evidence>
<dbReference type="OrthoDB" id="9115417at2"/>
<dbReference type="PROSITE" id="PS51257">
    <property type="entry name" value="PROKAR_LIPOPROTEIN"/>
    <property type="match status" value="1"/>
</dbReference>
<dbReference type="AlphaFoldDB" id="A0A7Z2JIH4"/>
<reference evidence="1 2" key="1">
    <citation type="submission" date="2019-12" db="EMBL/GenBank/DDBJ databases">
        <title>Paraburkholderia acidiphila 7Q-K02 sp. nov and Paraburkholderia acidisoli DHF22 sp. nov., two strains isolated from forest soil.</title>
        <authorList>
            <person name="Gao Z."/>
            <person name="Qiu L."/>
        </authorList>
    </citation>
    <scope>NUCLEOTIDE SEQUENCE [LARGE SCALE GENOMIC DNA]</scope>
    <source>
        <strain evidence="1 2">DHF22</strain>
    </source>
</reference>
<accession>A0A7Z2JIH4</accession>
<sequence>MRILLLLWGISAGGCTLVTIEGNDNMVSDTGGHGGVVLAPQPRQQGVALPLHRLDDQP</sequence>
<organism evidence="1 2">
    <name type="scientific">Paraburkholderia acidisoli</name>
    <dbReference type="NCBI Taxonomy" id="2571748"/>
    <lineage>
        <taxon>Bacteria</taxon>
        <taxon>Pseudomonadati</taxon>
        <taxon>Pseudomonadota</taxon>
        <taxon>Betaproteobacteria</taxon>
        <taxon>Burkholderiales</taxon>
        <taxon>Burkholderiaceae</taxon>
        <taxon>Paraburkholderia</taxon>
    </lineage>
</organism>
<evidence type="ECO:0008006" key="3">
    <source>
        <dbReference type="Google" id="ProtNLM"/>
    </source>
</evidence>
<dbReference type="RefSeq" id="WP_158953709.1">
    <property type="nucleotide sequence ID" value="NZ_CP046914.1"/>
</dbReference>
<dbReference type="KEGG" id="pacs:FAZ98_21810"/>
<dbReference type="EMBL" id="CP046914">
    <property type="protein sequence ID" value="QGZ64359.1"/>
    <property type="molecule type" value="Genomic_DNA"/>
</dbReference>
<dbReference type="Proteomes" id="UP000433577">
    <property type="component" value="Chromosome 2"/>
</dbReference>
<keyword evidence="2" id="KW-1185">Reference proteome</keyword>
<gene>
    <name evidence="1" type="ORF">FAZ98_21810</name>
</gene>
<protein>
    <recommendedName>
        <fullName evidence="3">Lipoprotein</fullName>
    </recommendedName>
</protein>
<name>A0A7Z2JIH4_9BURK</name>
<proteinExistence type="predicted"/>